<organism evidence="1">
    <name type="scientific">Ajellomyces dermatitidis (strain ATCC 18188 / CBS 674.68)</name>
    <name type="common">Blastomyces dermatitidis</name>
    <dbReference type="NCBI Taxonomy" id="653446"/>
    <lineage>
        <taxon>Eukaryota</taxon>
        <taxon>Fungi</taxon>
        <taxon>Dikarya</taxon>
        <taxon>Ascomycota</taxon>
        <taxon>Pezizomycotina</taxon>
        <taxon>Eurotiomycetes</taxon>
        <taxon>Eurotiomycetidae</taxon>
        <taxon>Onygenales</taxon>
        <taxon>Ajellomycetaceae</taxon>
        <taxon>Blastomyces</taxon>
    </lineage>
</organism>
<reference evidence="1" key="1">
    <citation type="submission" date="2010-03" db="EMBL/GenBank/DDBJ databases">
        <title>Annotation of Blastomyces dermatitidis strain ATCC 18188.</title>
        <authorList>
            <consortium name="The Broad Institute Genome Sequencing Platform"/>
            <consortium name="Broad Institute Genome Sequencing Center for Infectious Disease."/>
            <person name="Cuomo C."/>
            <person name="Klein B."/>
            <person name="Sullivan T."/>
            <person name="Heitman J."/>
            <person name="Young S."/>
            <person name="Zeng Q."/>
            <person name="Gargeya S."/>
            <person name="Alvarado L."/>
            <person name="Berlin A.M."/>
            <person name="Chapman S.B."/>
            <person name="Chen Z."/>
            <person name="Freedman E."/>
            <person name="Gellesch M."/>
            <person name="Goldberg J."/>
            <person name="Griggs A."/>
            <person name="Gujja S."/>
            <person name="Heilman E."/>
            <person name="Heiman D."/>
            <person name="Howarth C."/>
            <person name="Mehta T."/>
            <person name="Neiman D."/>
            <person name="Pearson M."/>
            <person name="Roberts A."/>
            <person name="Saif S."/>
            <person name="Shea T."/>
            <person name="Shenoy N."/>
            <person name="Sisk P."/>
            <person name="Stolte C."/>
            <person name="Sykes S."/>
            <person name="White J."/>
            <person name="Yandava C."/>
            <person name="Haas B."/>
            <person name="Nusbaum C."/>
            <person name="Birren B."/>
        </authorList>
    </citation>
    <scope>NUCLEOTIDE SEQUENCE</scope>
    <source>
        <strain evidence="1">ATCC 18188</strain>
    </source>
</reference>
<evidence type="ECO:0000313" key="1">
    <source>
        <dbReference type="EMBL" id="KMW69550.1"/>
    </source>
</evidence>
<dbReference type="AlphaFoldDB" id="A0A0J9EWJ3"/>
<dbReference type="Proteomes" id="UP000007802">
    <property type="component" value="Unassembled WGS sequence"/>
</dbReference>
<feature type="non-terminal residue" evidence="1">
    <location>
        <position position="1"/>
    </location>
</feature>
<accession>A0A0J9EWJ3</accession>
<name>A0A0J9EWJ3_AJEDA</name>
<protein>
    <submittedName>
        <fullName evidence="1">Uncharacterized protein</fullName>
    </submittedName>
</protein>
<proteinExistence type="predicted"/>
<sequence>STATTAVTAREVEEEEEDMTMKVMLLQLSDATVSAFNLAFLMIMKAAAAS</sequence>
<dbReference type="EMBL" id="GG750307">
    <property type="protein sequence ID" value="KMW69550.1"/>
    <property type="molecule type" value="Genomic_DNA"/>
</dbReference>
<gene>
    <name evidence="1" type="ORF">BDDG_13690</name>
</gene>